<evidence type="ECO:0000313" key="5">
    <source>
        <dbReference type="EMBL" id="KAK4466469.1"/>
    </source>
</evidence>
<keyword evidence="5" id="KW-0378">Hydrolase</keyword>
<accession>A0AAV9I2D2</accession>
<dbReference type="PANTHER" id="PTHR21221">
    <property type="entry name" value="UREIDOGLYCOLATE HYDROLASE"/>
    <property type="match status" value="1"/>
</dbReference>
<dbReference type="InterPro" id="IPR011051">
    <property type="entry name" value="RmlC_Cupin_sf"/>
</dbReference>
<dbReference type="GO" id="GO:0000256">
    <property type="term" value="P:allantoin catabolic process"/>
    <property type="evidence" value="ECO:0007669"/>
    <property type="project" value="InterPro"/>
</dbReference>
<keyword evidence="2" id="KW-0659">Purine metabolism</keyword>
<evidence type="ECO:0000256" key="1">
    <source>
        <dbReference type="ARBA" id="ARBA00011738"/>
    </source>
</evidence>
<dbReference type="AlphaFoldDB" id="A0AAV9I2D2"/>
<dbReference type="GO" id="GO:0004848">
    <property type="term" value="F:ureidoglycolate hydrolase activity"/>
    <property type="evidence" value="ECO:0007669"/>
    <property type="project" value="InterPro"/>
</dbReference>
<dbReference type="GO" id="GO:0006144">
    <property type="term" value="P:purine nucleobase metabolic process"/>
    <property type="evidence" value="ECO:0007669"/>
    <property type="project" value="UniProtKB-KW"/>
</dbReference>
<comment type="catalytic activity">
    <reaction evidence="4">
        <text>(S)-ureidoglycolate = urea + glyoxylate</text>
        <dbReference type="Rhea" id="RHEA:11304"/>
        <dbReference type="ChEBI" id="CHEBI:16199"/>
        <dbReference type="ChEBI" id="CHEBI:36655"/>
        <dbReference type="ChEBI" id="CHEBI:57296"/>
        <dbReference type="EC" id="4.3.2.3"/>
    </reaction>
</comment>
<dbReference type="InterPro" id="IPR047233">
    <property type="entry name" value="UAH_cupin"/>
</dbReference>
<dbReference type="InterPro" id="IPR007247">
    <property type="entry name" value="Ureidogly_lyase"/>
</dbReference>
<reference evidence="5" key="2">
    <citation type="submission" date="2023-06" db="EMBL/GenBank/DDBJ databases">
        <authorList>
            <consortium name="Lawrence Berkeley National Laboratory"/>
            <person name="Mondo S.J."/>
            <person name="Hensen N."/>
            <person name="Bonometti L."/>
            <person name="Westerberg I."/>
            <person name="Brannstrom I.O."/>
            <person name="Guillou S."/>
            <person name="Cros-Aarteil S."/>
            <person name="Calhoun S."/>
            <person name="Haridas S."/>
            <person name="Kuo A."/>
            <person name="Pangilinan J."/>
            <person name="Riley R."/>
            <person name="Labutti K."/>
            <person name="Andreopoulos B."/>
            <person name="Lipzen A."/>
            <person name="Chen C."/>
            <person name="Yanf M."/>
            <person name="Daum C."/>
            <person name="Ng V."/>
            <person name="Clum A."/>
            <person name="Steindorff A."/>
            <person name="Ohm R."/>
            <person name="Martin F."/>
            <person name="Silar P."/>
            <person name="Natvig D."/>
            <person name="Lalanne C."/>
            <person name="Gautier V."/>
            <person name="Ament-Velasquez S.L."/>
            <person name="Kruys A."/>
            <person name="Hutchinson M.I."/>
            <person name="Powell A.J."/>
            <person name="Barry K."/>
            <person name="Miller A.N."/>
            <person name="Grigoriev I.V."/>
            <person name="Debuchy R."/>
            <person name="Gladieux P."/>
            <person name="Thoren M.H."/>
            <person name="Johannesson H."/>
        </authorList>
    </citation>
    <scope>NUCLEOTIDE SEQUENCE</scope>
    <source>
        <strain evidence="5">PSN324</strain>
    </source>
</reference>
<organism evidence="5 6">
    <name type="scientific">Cladorrhinum samala</name>
    <dbReference type="NCBI Taxonomy" id="585594"/>
    <lineage>
        <taxon>Eukaryota</taxon>
        <taxon>Fungi</taxon>
        <taxon>Dikarya</taxon>
        <taxon>Ascomycota</taxon>
        <taxon>Pezizomycotina</taxon>
        <taxon>Sordariomycetes</taxon>
        <taxon>Sordariomycetidae</taxon>
        <taxon>Sordariales</taxon>
        <taxon>Podosporaceae</taxon>
        <taxon>Cladorrhinum</taxon>
    </lineage>
</organism>
<evidence type="ECO:0000313" key="6">
    <source>
        <dbReference type="Proteomes" id="UP001321749"/>
    </source>
</evidence>
<comment type="caution">
    <text evidence="5">The sequence shown here is derived from an EMBL/GenBank/DDBJ whole genome shotgun (WGS) entry which is preliminary data.</text>
</comment>
<name>A0AAV9I2D2_9PEZI</name>
<evidence type="ECO:0000256" key="4">
    <source>
        <dbReference type="ARBA" id="ARBA00047684"/>
    </source>
</evidence>
<reference evidence="5" key="1">
    <citation type="journal article" date="2023" name="Mol. Phylogenet. Evol.">
        <title>Genome-scale phylogeny and comparative genomics of the fungal order Sordariales.</title>
        <authorList>
            <person name="Hensen N."/>
            <person name="Bonometti L."/>
            <person name="Westerberg I."/>
            <person name="Brannstrom I.O."/>
            <person name="Guillou S."/>
            <person name="Cros-Aarteil S."/>
            <person name="Calhoun S."/>
            <person name="Haridas S."/>
            <person name="Kuo A."/>
            <person name="Mondo S."/>
            <person name="Pangilinan J."/>
            <person name="Riley R."/>
            <person name="LaButti K."/>
            <person name="Andreopoulos B."/>
            <person name="Lipzen A."/>
            <person name="Chen C."/>
            <person name="Yan M."/>
            <person name="Daum C."/>
            <person name="Ng V."/>
            <person name="Clum A."/>
            <person name="Steindorff A."/>
            <person name="Ohm R.A."/>
            <person name="Martin F."/>
            <person name="Silar P."/>
            <person name="Natvig D.O."/>
            <person name="Lalanne C."/>
            <person name="Gautier V."/>
            <person name="Ament-Velasquez S.L."/>
            <person name="Kruys A."/>
            <person name="Hutchinson M.I."/>
            <person name="Powell A.J."/>
            <person name="Barry K."/>
            <person name="Miller A.N."/>
            <person name="Grigoriev I.V."/>
            <person name="Debuchy R."/>
            <person name="Gladieux P."/>
            <person name="Hiltunen Thoren M."/>
            <person name="Johannesson H."/>
        </authorList>
    </citation>
    <scope>NUCLEOTIDE SEQUENCE</scope>
    <source>
        <strain evidence="5">PSN324</strain>
    </source>
</reference>
<dbReference type="InterPro" id="IPR024060">
    <property type="entry name" value="Ureidoglycolate_lyase_dom_sf"/>
</dbReference>
<dbReference type="EMBL" id="MU864931">
    <property type="protein sequence ID" value="KAK4466469.1"/>
    <property type="molecule type" value="Genomic_DNA"/>
</dbReference>
<proteinExistence type="predicted"/>
<protein>
    <submittedName>
        <fullName evidence="5">Ureidoglycolate hydrolase</fullName>
    </submittedName>
</protein>
<keyword evidence="6" id="KW-1185">Reference proteome</keyword>
<evidence type="ECO:0000256" key="2">
    <source>
        <dbReference type="ARBA" id="ARBA00022631"/>
    </source>
</evidence>
<dbReference type="GO" id="GO:0050385">
    <property type="term" value="F:ureidoglycolate lyase activity"/>
    <property type="evidence" value="ECO:0007669"/>
    <property type="project" value="UniProtKB-EC"/>
</dbReference>
<dbReference type="SUPFAM" id="SSF51182">
    <property type="entry name" value="RmlC-like cupins"/>
    <property type="match status" value="1"/>
</dbReference>
<dbReference type="Pfam" id="PF04115">
    <property type="entry name" value="Ureidogly_lyase"/>
    <property type="match status" value="1"/>
</dbReference>
<dbReference type="Proteomes" id="UP001321749">
    <property type="component" value="Unassembled WGS sequence"/>
</dbReference>
<gene>
    <name evidence="5" type="ORF">QBC42DRAFT_216406</name>
</gene>
<dbReference type="CDD" id="cd20298">
    <property type="entry name" value="cupin_UAH"/>
    <property type="match status" value="1"/>
</dbReference>
<keyword evidence="3" id="KW-0456">Lyase</keyword>
<dbReference type="PANTHER" id="PTHR21221:SF1">
    <property type="entry name" value="UREIDOGLYCOLATE LYASE"/>
    <property type="match status" value="1"/>
</dbReference>
<evidence type="ECO:0000256" key="3">
    <source>
        <dbReference type="ARBA" id="ARBA00023239"/>
    </source>
</evidence>
<comment type="subunit">
    <text evidence="1">Homodimer.</text>
</comment>
<sequence length="284" mass="29969">MADGTKTRVVLAEPLTREAFAPFGDVIENPRPDLHPFAAASAAGSSTALPFDGISANQGSAIKYQHVSRQLNLYPQAPSGVPGVSVMNMFVCAARVSIPPSGGSSSSSSSSSVSLPSKNPTTFAVRVLERHPYTTQTFIPLSDPADPRKSRHYLVIVAPTLPPGPNDRDDFPVPSRCDSAQYRRPLPGRGLPDLARLRAFVATAPQQAVTYGAGTWHAPMVTLGEAETSLDFLVVQFANGVSIEDCQEVYFGSPDAGGSAETRVIVQLRPLPEGASAGSKPSKL</sequence>
<dbReference type="Gene3D" id="2.60.120.480">
    <property type="entry name" value="Ureidoglycolate hydrolase"/>
    <property type="match status" value="1"/>
</dbReference>